<evidence type="ECO:0000313" key="2">
    <source>
        <dbReference type="Proteomes" id="UP000435177"/>
    </source>
</evidence>
<dbReference type="GO" id="GO:0032259">
    <property type="term" value="P:methylation"/>
    <property type="evidence" value="ECO:0007669"/>
    <property type="project" value="UniProtKB-KW"/>
</dbReference>
<dbReference type="InterPro" id="IPR029063">
    <property type="entry name" value="SAM-dependent_MTases_sf"/>
</dbReference>
<accession>A0ABW9SZ62</accession>
<protein>
    <submittedName>
        <fullName evidence="1">Methyltransferase domain-containing protein</fullName>
    </submittedName>
</protein>
<reference evidence="1 2" key="1">
    <citation type="submission" date="2019-11" db="EMBL/GenBank/DDBJ databases">
        <title>Draft genome sequences of five Paenibacillus species of dairy origin.</title>
        <authorList>
            <person name="Olajide A.M."/>
            <person name="Chen S."/>
            <person name="Lapointe G."/>
        </authorList>
    </citation>
    <scope>NUCLEOTIDE SEQUENCE [LARGE SCALE GENOMIC DNA]</scope>
    <source>
        <strain evidence="1 2">3CS1</strain>
    </source>
</reference>
<organism evidence="1 2">
    <name type="scientific">Paenibacillus campinasensis</name>
    <dbReference type="NCBI Taxonomy" id="66347"/>
    <lineage>
        <taxon>Bacteria</taxon>
        <taxon>Bacillati</taxon>
        <taxon>Bacillota</taxon>
        <taxon>Bacilli</taxon>
        <taxon>Bacillales</taxon>
        <taxon>Paenibacillaceae</taxon>
        <taxon>Paenibacillus</taxon>
    </lineage>
</organism>
<name>A0ABW9SZ62_9BACL</name>
<dbReference type="RefSeq" id="WP_095397782.1">
    <property type="nucleotide sequence ID" value="NZ_WOAA01000006.1"/>
</dbReference>
<dbReference type="Pfam" id="PF13489">
    <property type="entry name" value="Methyltransf_23"/>
    <property type="match status" value="1"/>
</dbReference>
<comment type="caution">
    <text evidence="1">The sequence shown here is derived from an EMBL/GenBank/DDBJ whole genome shotgun (WGS) entry which is preliminary data.</text>
</comment>
<dbReference type="EMBL" id="WOAA01000006">
    <property type="protein sequence ID" value="MUG66300.1"/>
    <property type="molecule type" value="Genomic_DNA"/>
</dbReference>
<dbReference type="Gene3D" id="3.40.50.150">
    <property type="entry name" value="Vaccinia Virus protein VP39"/>
    <property type="match status" value="1"/>
</dbReference>
<evidence type="ECO:0000313" key="1">
    <source>
        <dbReference type="EMBL" id="MUG66300.1"/>
    </source>
</evidence>
<keyword evidence="1" id="KW-0489">Methyltransferase</keyword>
<dbReference type="Proteomes" id="UP000435177">
    <property type="component" value="Unassembled WGS sequence"/>
</dbReference>
<keyword evidence="1" id="KW-0808">Transferase</keyword>
<proteinExistence type="predicted"/>
<dbReference type="SUPFAM" id="SSF53335">
    <property type="entry name" value="S-adenosyl-L-methionine-dependent methyltransferases"/>
    <property type="match status" value="1"/>
</dbReference>
<dbReference type="GO" id="GO:0008168">
    <property type="term" value="F:methyltransferase activity"/>
    <property type="evidence" value="ECO:0007669"/>
    <property type="project" value="UniProtKB-KW"/>
</dbReference>
<gene>
    <name evidence="1" type="ORF">GNP94_09770</name>
</gene>
<sequence length="191" mass="21909">MGTSNWQNISFCVELLRQTAPKSVLDVGVGFGRWGVLCREFLDVWEGRVFREQWTTRIEGIEVFPKNIDAYHAYFYNQIHIAEAAAFIHTAVQPGQFDMIILGDVLEHFTKEAAVPLLQACIGKSRYVMLNVPIGTNWPQGTTYGNAYETHRSTWTREELDQYPVAAKQHFKDYIQRDFSTYLFAASMKTG</sequence>
<keyword evidence="2" id="KW-1185">Reference proteome</keyword>